<organism evidence="3 4">
    <name type="scientific">Coccomyxa viridis</name>
    <dbReference type="NCBI Taxonomy" id="1274662"/>
    <lineage>
        <taxon>Eukaryota</taxon>
        <taxon>Viridiplantae</taxon>
        <taxon>Chlorophyta</taxon>
        <taxon>core chlorophytes</taxon>
        <taxon>Trebouxiophyceae</taxon>
        <taxon>Trebouxiophyceae incertae sedis</taxon>
        <taxon>Coccomyxaceae</taxon>
        <taxon>Coccomyxa</taxon>
    </lineage>
</organism>
<feature type="compositionally biased region" description="Polar residues" evidence="1">
    <location>
        <begin position="192"/>
        <end position="208"/>
    </location>
</feature>
<keyword evidence="4" id="KW-1185">Reference proteome</keyword>
<accession>A0AAV1IB40</accession>
<dbReference type="SMART" id="SM00271">
    <property type="entry name" value="DnaJ"/>
    <property type="match status" value="1"/>
</dbReference>
<dbReference type="SUPFAM" id="SSF46565">
    <property type="entry name" value="Chaperone J-domain"/>
    <property type="match status" value="1"/>
</dbReference>
<sequence>MGAHSTFEDHLKGVQAFHSPRADDELDRNVKKKDSKKALKESKSSKHKDSGKHQKEKRKGKEKDRKKKVNKDRKKQDVRNSDQSSSDEDIDTQLEKGRAAVRITRDILGQNPGLKQELRQLLWHIDQGEAVQISGIPDPWLRDQLQQLFGNLSLASSSKGIFVKKQGASPCLQLLGHVISEARAQLISHSTPAGSTQIVTDAQPSNGPAQPASDPALQLKAQQEQESMEAAFPHLNGHIADAMHGESAGEPPPGGIASDTVIVTTAEHPAAELDMAEAELESEPLPAVAGPAMPPGWASQDPPGSPVPEQEGVADSDQEDAAAAQRRAAGPARPPPELLAAAAEVHQAMMDELEDYDELIGPAPPDLVDEIEAAGDDDRAKEVVRIIRHLGASKEADAYTIMGVEAGAKNVDVKKRYMRLSLLIHPDKCSHPRAQTAFQAVSKASKELQDPERRKALDGAREEARLREMATQAAAQEERERQWRVARGTATAEDLKGPIRVGPAQRDTWMTDLPEERRAAAAPSQVSVTTFSQKGIQQRGDTRGWTETPQQKLLRLSAAEQQRPAQLEAARGPDTSAAAAAVDAYNSSVRAKTLVERHQEKLKEEKRQKKKRKADEKHRTQADSSVAGSSDDGWNPELHPWRPFDREKDLNMGPQMADKDQMMKQAGNLTSRFGSNSGQRNFL</sequence>
<feature type="region of interest" description="Disordered" evidence="1">
    <location>
        <begin position="192"/>
        <end position="227"/>
    </location>
</feature>
<feature type="compositionally biased region" description="Polar residues" evidence="1">
    <location>
        <begin position="524"/>
        <end position="536"/>
    </location>
</feature>
<dbReference type="InterPro" id="IPR001623">
    <property type="entry name" value="DnaJ_domain"/>
</dbReference>
<dbReference type="Pfam" id="PF00226">
    <property type="entry name" value="DnaJ"/>
    <property type="match status" value="1"/>
</dbReference>
<feature type="region of interest" description="Disordered" evidence="1">
    <location>
        <begin position="286"/>
        <end position="334"/>
    </location>
</feature>
<feature type="compositionally biased region" description="Basic and acidic residues" evidence="1">
    <location>
        <begin position="639"/>
        <end position="650"/>
    </location>
</feature>
<dbReference type="InterPro" id="IPR022226">
    <property type="entry name" value="DUF3752"/>
</dbReference>
<feature type="compositionally biased region" description="Low complexity" evidence="1">
    <location>
        <begin position="622"/>
        <end position="633"/>
    </location>
</feature>
<feature type="compositionally biased region" description="Basic and acidic residues" evidence="1">
    <location>
        <begin position="36"/>
        <end position="63"/>
    </location>
</feature>
<feature type="compositionally biased region" description="Basic and acidic residues" evidence="1">
    <location>
        <begin position="20"/>
        <end position="29"/>
    </location>
</feature>
<evidence type="ECO:0000313" key="3">
    <source>
        <dbReference type="EMBL" id="CAK0784299.1"/>
    </source>
</evidence>
<evidence type="ECO:0000259" key="2">
    <source>
        <dbReference type="PROSITE" id="PS50076"/>
    </source>
</evidence>
<name>A0AAV1IB40_9CHLO</name>
<evidence type="ECO:0000313" key="4">
    <source>
        <dbReference type="Proteomes" id="UP001314263"/>
    </source>
</evidence>
<feature type="region of interest" description="Disordered" evidence="1">
    <location>
        <begin position="519"/>
        <end position="548"/>
    </location>
</feature>
<dbReference type="Proteomes" id="UP001314263">
    <property type="component" value="Unassembled WGS sequence"/>
</dbReference>
<dbReference type="InterPro" id="IPR036869">
    <property type="entry name" value="J_dom_sf"/>
</dbReference>
<protein>
    <recommendedName>
        <fullName evidence="2">J domain-containing protein</fullName>
    </recommendedName>
</protein>
<dbReference type="AlphaFoldDB" id="A0AAV1IB40"/>
<gene>
    <name evidence="3" type="ORF">CVIRNUC_007503</name>
</gene>
<feature type="compositionally biased region" description="Low complexity" evidence="1">
    <location>
        <begin position="321"/>
        <end position="331"/>
    </location>
</feature>
<feature type="compositionally biased region" description="Polar residues" evidence="1">
    <location>
        <begin position="667"/>
        <end position="683"/>
    </location>
</feature>
<feature type="region of interest" description="Disordered" evidence="1">
    <location>
        <begin position="1"/>
        <end position="93"/>
    </location>
</feature>
<dbReference type="PANTHER" id="PTHR47422">
    <property type="entry name" value="DNAJ HEAT SHOCK N-TERMINAL DOMAIN-CONTAINING PROTEIN"/>
    <property type="match status" value="1"/>
</dbReference>
<feature type="compositionally biased region" description="Basic residues" evidence="1">
    <location>
        <begin position="64"/>
        <end position="73"/>
    </location>
</feature>
<dbReference type="PANTHER" id="PTHR47422:SF1">
    <property type="entry name" value="DNAJ HEAT SHOCK N-TERMINAL DOMAIN-CONTAINING PROTEIN"/>
    <property type="match status" value="1"/>
</dbReference>
<evidence type="ECO:0000256" key="1">
    <source>
        <dbReference type="SAM" id="MobiDB-lite"/>
    </source>
</evidence>
<dbReference type="CDD" id="cd06257">
    <property type="entry name" value="DnaJ"/>
    <property type="match status" value="1"/>
</dbReference>
<dbReference type="Gene3D" id="1.10.287.110">
    <property type="entry name" value="DnaJ domain"/>
    <property type="match status" value="1"/>
</dbReference>
<feature type="compositionally biased region" description="Basic and acidic residues" evidence="1">
    <location>
        <begin position="1"/>
        <end position="12"/>
    </location>
</feature>
<feature type="region of interest" description="Disordered" evidence="1">
    <location>
        <begin position="466"/>
        <end position="507"/>
    </location>
</feature>
<feature type="region of interest" description="Disordered" evidence="1">
    <location>
        <begin position="595"/>
        <end position="683"/>
    </location>
</feature>
<comment type="caution">
    <text evidence="3">The sequence shown here is derived from an EMBL/GenBank/DDBJ whole genome shotgun (WGS) entry which is preliminary data.</text>
</comment>
<feature type="domain" description="J" evidence="2">
    <location>
        <begin position="397"/>
        <end position="461"/>
    </location>
</feature>
<dbReference type="PRINTS" id="PR00625">
    <property type="entry name" value="JDOMAIN"/>
</dbReference>
<dbReference type="Pfam" id="PF12572">
    <property type="entry name" value="DUF3752"/>
    <property type="match status" value="1"/>
</dbReference>
<dbReference type="PROSITE" id="PS50076">
    <property type="entry name" value="DNAJ_2"/>
    <property type="match status" value="1"/>
</dbReference>
<reference evidence="3 4" key="1">
    <citation type="submission" date="2023-10" db="EMBL/GenBank/DDBJ databases">
        <authorList>
            <person name="Maclean D."/>
            <person name="Macfadyen A."/>
        </authorList>
    </citation>
    <scope>NUCLEOTIDE SEQUENCE [LARGE SCALE GENOMIC DNA]</scope>
</reference>
<proteinExistence type="predicted"/>
<dbReference type="EMBL" id="CAUYUE010000010">
    <property type="protein sequence ID" value="CAK0784299.1"/>
    <property type="molecule type" value="Genomic_DNA"/>
</dbReference>
<feature type="compositionally biased region" description="Basic and acidic residues" evidence="1">
    <location>
        <begin position="595"/>
        <end position="621"/>
    </location>
</feature>